<evidence type="ECO:0000256" key="11">
    <source>
        <dbReference type="ARBA" id="ARBA00022840"/>
    </source>
</evidence>
<keyword evidence="11" id="KW-0067">ATP-binding</keyword>
<dbReference type="InterPro" id="IPR003100">
    <property type="entry name" value="PAZ_dom"/>
</dbReference>
<keyword evidence="14" id="KW-0051">Antiviral defense</keyword>
<keyword evidence="6" id="KW-0677">Repeat</keyword>
<dbReference type="FunFam" id="1.10.1520.10:FF:000015">
    <property type="entry name" value="Dicer-like protein 1"/>
    <property type="match status" value="1"/>
</dbReference>
<accession>A0A0M9EZI0</accession>
<dbReference type="GO" id="GO:0050688">
    <property type="term" value="P:regulation of defense response to virus"/>
    <property type="evidence" value="ECO:0007669"/>
    <property type="project" value="UniProtKB-KW"/>
</dbReference>
<keyword evidence="10" id="KW-0862">Zinc</keyword>
<evidence type="ECO:0000256" key="3">
    <source>
        <dbReference type="ARBA" id="ARBA00020797"/>
    </source>
</evidence>
<dbReference type="InterPro" id="IPR005034">
    <property type="entry name" value="Dicer_dimerisation"/>
</dbReference>
<protein>
    <recommendedName>
        <fullName evidence="3">Dicer-like protein 1</fullName>
    </recommendedName>
</protein>
<keyword evidence="4" id="KW-0930">Antiviral protein</keyword>
<dbReference type="GO" id="GO:0003723">
    <property type="term" value="F:RNA binding"/>
    <property type="evidence" value="ECO:0007669"/>
    <property type="project" value="UniProtKB-UniRule"/>
</dbReference>
<keyword evidence="19" id="KW-0812">Transmembrane</keyword>
<dbReference type="Pfam" id="PF00636">
    <property type="entry name" value="Ribonuclease_3"/>
    <property type="match status" value="2"/>
</dbReference>
<feature type="domain" description="RNase III" evidence="20">
    <location>
        <begin position="1100"/>
        <end position="1209"/>
    </location>
</feature>
<evidence type="ECO:0000313" key="25">
    <source>
        <dbReference type="EMBL" id="KPA42800.1"/>
    </source>
</evidence>
<dbReference type="InterPro" id="IPR006935">
    <property type="entry name" value="Helicase/UvrB_N"/>
</dbReference>
<dbReference type="GO" id="GO:0046872">
    <property type="term" value="F:metal ion binding"/>
    <property type="evidence" value="ECO:0007669"/>
    <property type="project" value="UniProtKB-KW"/>
</dbReference>
<evidence type="ECO:0000256" key="13">
    <source>
        <dbReference type="ARBA" id="ARBA00022884"/>
    </source>
</evidence>
<dbReference type="GO" id="GO:0004386">
    <property type="term" value="F:helicase activity"/>
    <property type="evidence" value="ECO:0007669"/>
    <property type="project" value="UniProtKB-KW"/>
</dbReference>
<evidence type="ECO:0000313" key="26">
    <source>
        <dbReference type="Proteomes" id="UP000037904"/>
    </source>
</evidence>
<dbReference type="PANTHER" id="PTHR14950">
    <property type="entry name" value="DICER-RELATED"/>
    <property type="match status" value="1"/>
</dbReference>
<dbReference type="InterPro" id="IPR014001">
    <property type="entry name" value="Helicase_ATP-bd"/>
</dbReference>
<evidence type="ECO:0000256" key="15">
    <source>
        <dbReference type="ARBA" id="ARBA00023211"/>
    </source>
</evidence>
<evidence type="ECO:0000256" key="7">
    <source>
        <dbReference type="ARBA" id="ARBA00022741"/>
    </source>
</evidence>
<dbReference type="SMART" id="SM00535">
    <property type="entry name" value="RIBOc"/>
    <property type="match status" value="2"/>
</dbReference>
<feature type="transmembrane region" description="Helical" evidence="19">
    <location>
        <begin position="137"/>
        <end position="155"/>
    </location>
</feature>
<keyword evidence="5" id="KW-0479">Metal-binding</keyword>
<dbReference type="Pfam" id="PF04851">
    <property type="entry name" value="ResIII"/>
    <property type="match status" value="1"/>
</dbReference>
<dbReference type="GO" id="GO:0051607">
    <property type="term" value="P:defense response to virus"/>
    <property type="evidence" value="ECO:0007669"/>
    <property type="project" value="UniProtKB-KW"/>
</dbReference>
<keyword evidence="9" id="KW-0347">Helicase</keyword>
<keyword evidence="19" id="KW-0472">Membrane</keyword>
<dbReference type="CDD" id="cd18034">
    <property type="entry name" value="DEXHc_dicer"/>
    <property type="match status" value="1"/>
</dbReference>
<keyword evidence="7" id="KW-0547">Nucleotide-binding</keyword>
<dbReference type="GO" id="GO:0003677">
    <property type="term" value="F:DNA binding"/>
    <property type="evidence" value="ECO:0007669"/>
    <property type="project" value="InterPro"/>
</dbReference>
<feature type="domain" description="Dicer dsRNA-binding fold" evidence="24">
    <location>
        <begin position="668"/>
        <end position="758"/>
    </location>
</feature>
<dbReference type="InterPro" id="IPR036389">
    <property type="entry name" value="RNase_III_sf"/>
</dbReference>
<name>A0A0M9EZI0_FUSLA</name>
<dbReference type="Pfam" id="PF24995">
    <property type="entry name" value="DSRM_2"/>
    <property type="match status" value="1"/>
</dbReference>
<dbReference type="SMART" id="SM00487">
    <property type="entry name" value="DEXDc"/>
    <property type="match status" value="1"/>
</dbReference>
<dbReference type="CDD" id="cd00593">
    <property type="entry name" value="RIBOc"/>
    <property type="match status" value="2"/>
</dbReference>
<dbReference type="SMART" id="SM00490">
    <property type="entry name" value="HELICc"/>
    <property type="match status" value="1"/>
</dbReference>
<dbReference type="PROSITE" id="PS00517">
    <property type="entry name" value="RNASE_3_1"/>
    <property type="match status" value="2"/>
</dbReference>
<keyword evidence="15" id="KW-0464">Manganese</keyword>
<dbReference type="Gene3D" id="1.10.1520.10">
    <property type="entry name" value="Ribonuclease III domain"/>
    <property type="match status" value="2"/>
</dbReference>
<comment type="caution">
    <text evidence="25">The sequence shown here is derived from an EMBL/GenBank/DDBJ whole genome shotgun (WGS) entry which is preliminary data.</text>
</comment>
<evidence type="ECO:0000259" key="22">
    <source>
        <dbReference type="PROSITE" id="PS51192"/>
    </source>
</evidence>
<evidence type="ECO:0000256" key="16">
    <source>
        <dbReference type="ARBA" id="ARBA00035116"/>
    </source>
</evidence>
<dbReference type="GO" id="GO:0005524">
    <property type="term" value="F:ATP binding"/>
    <property type="evidence" value="ECO:0007669"/>
    <property type="project" value="UniProtKB-KW"/>
</dbReference>
<organism evidence="25 26">
    <name type="scientific">Fusarium langsethiae</name>
    <dbReference type="NCBI Taxonomy" id="179993"/>
    <lineage>
        <taxon>Eukaryota</taxon>
        <taxon>Fungi</taxon>
        <taxon>Dikarya</taxon>
        <taxon>Ascomycota</taxon>
        <taxon>Pezizomycotina</taxon>
        <taxon>Sordariomycetes</taxon>
        <taxon>Hypocreomycetidae</taxon>
        <taxon>Hypocreales</taxon>
        <taxon>Nectriaceae</taxon>
        <taxon>Fusarium</taxon>
    </lineage>
</organism>
<dbReference type="InterPro" id="IPR056755">
    <property type="entry name" value="DSRM_2"/>
</dbReference>
<feature type="domain" description="RNase III" evidence="20">
    <location>
        <begin position="1259"/>
        <end position="1418"/>
    </location>
</feature>
<dbReference type="OrthoDB" id="416741at2759"/>
<feature type="compositionally biased region" description="Acidic residues" evidence="18">
    <location>
        <begin position="47"/>
        <end position="57"/>
    </location>
</feature>
<dbReference type="Gene3D" id="3.30.160.380">
    <property type="entry name" value="Dicer dimerisation domain"/>
    <property type="match status" value="1"/>
</dbReference>
<dbReference type="PANTHER" id="PTHR14950:SF62">
    <property type="entry name" value="DICER-LIKE PROTEIN 1"/>
    <property type="match status" value="1"/>
</dbReference>
<feature type="compositionally biased region" description="Basic and acidic residues" evidence="18">
    <location>
        <begin position="28"/>
        <end position="46"/>
    </location>
</feature>
<keyword evidence="8" id="KW-0378">Hydrolase</keyword>
<dbReference type="Proteomes" id="UP000037904">
    <property type="component" value="Unassembled WGS sequence"/>
</dbReference>
<dbReference type="Pfam" id="PF03368">
    <property type="entry name" value="Dicer_dimer"/>
    <property type="match status" value="1"/>
</dbReference>
<comment type="cofactor">
    <cofactor evidence="2">
        <name>Mg(2+)</name>
        <dbReference type="ChEBI" id="CHEBI:18420"/>
    </cofactor>
</comment>
<dbReference type="EMBL" id="JXCE01000056">
    <property type="protein sequence ID" value="KPA42800.1"/>
    <property type="molecule type" value="Genomic_DNA"/>
</dbReference>
<dbReference type="GO" id="GO:0004525">
    <property type="term" value="F:ribonuclease III activity"/>
    <property type="evidence" value="ECO:0007669"/>
    <property type="project" value="InterPro"/>
</dbReference>
<keyword evidence="12" id="KW-0460">Magnesium</keyword>
<keyword evidence="19" id="KW-1133">Transmembrane helix</keyword>
<evidence type="ECO:0000256" key="8">
    <source>
        <dbReference type="ARBA" id="ARBA00022801"/>
    </source>
</evidence>
<evidence type="ECO:0000256" key="6">
    <source>
        <dbReference type="ARBA" id="ARBA00022737"/>
    </source>
</evidence>
<feature type="region of interest" description="Disordered" evidence="18">
    <location>
        <begin position="28"/>
        <end position="57"/>
    </location>
</feature>
<feature type="domain" description="Helicase C-terminal" evidence="23">
    <location>
        <begin position="475"/>
        <end position="636"/>
    </location>
</feature>
<evidence type="ECO:0000256" key="14">
    <source>
        <dbReference type="ARBA" id="ARBA00023118"/>
    </source>
</evidence>
<evidence type="ECO:0000256" key="12">
    <source>
        <dbReference type="ARBA" id="ARBA00022842"/>
    </source>
</evidence>
<dbReference type="GO" id="GO:0030422">
    <property type="term" value="P:siRNA processing"/>
    <property type="evidence" value="ECO:0007669"/>
    <property type="project" value="TreeGrafter"/>
</dbReference>
<reference evidence="25 26" key="1">
    <citation type="submission" date="2015-04" db="EMBL/GenBank/DDBJ databases">
        <title>The draft genome sequence of Fusarium langsethiae, a T-2/HT-2 mycotoxin producer.</title>
        <authorList>
            <person name="Lysoe E."/>
            <person name="Divon H.H."/>
            <person name="Terzi V."/>
            <person name="Orru L."/>
            <person name="Lamontanara A."/>
            <person name="Kolseth A.-K."/>
            <person name="Frandsen R.J."/>
            <person name="Nielsen K."/>
            <person name="Thrane U."/>
        </authorList>
    </citation>
    <scope>NUCLEOTIDE SEQUENCE [LARGE SCALE GENOMIC DNA]</scope>
    <source>
        <strain evidence="25 26">Fl201059</strain>
    </source>
</reference>
<evidence type="ECO:0000256" key="9">
    <source>
        <dbReference type="ARBA" id="ARBA00022806"/>
    </source>
</evidence>
<sequence>MVAESDNALPTRSLMHGVALQNTETLHPSHLDICNPKDESFPKEDIESGADIDSTDSEDDKIVQYRLTVRPSKPRKITEKKRRNKQVLQDFVLELDKKAYDKEPEKKRHDRAPKNLFIASPREYQSELFEKAKEKNLIVVLPTGIFLSGLALGILTGTGSGKTYISVLLLQHFLREEVESRAIGNSRKVAFFLVEKVALCEQQHAVLKAHLDGHSTAMFTGDTRGLKKDKKYWDAQFSENKVVVCTAHILLDCLNNAFITMDQINLLIFDEAHHAKKKHVYAEIVRRYYYSTDKSKRPRILGMTASPVDSKAGDVVELAFELERTLDSEIATLSDKMMQQATDLQVHVEETVKYDTLGMPDETKTQLWDTISKLVLRNKEFKASLEFTKEASSILGPWCADRYWQLSIDETETKRLADRTRQVFFGSGEKVLARGDKAEEAVREVQKVVAAHEFGSVSPQSQGLSAKVKCLHEILVHAFTINTTKRCIVFVDQRHTACLISDLYNQSSMAIPGMNASYMVGHQSNGTNFGNMSLRKQFSTLEDFRQGIINCLFATSVAEEGIDVPDCDLVIRFDLYTSVIQYVQSKGRARHESSRYITMLEDGNMRQIRCLKQAARDATGLREFCLRIPAQRKLLDDVFDEETERQFEQTHHNVYVIETGARLTFPSSLEILARFVASLSTAENSHSKAEYHVYKEGTFFTAAVTLPLSSPIVSQTGYPQRSKLLAKCSAAFEVCKKLIKSKLIDTHLQPTFKKHVPKMRNARVGISPNKKAEHDMRLRPNIWSIRGNWTHFFPTRITLGKENEVNDRSLILLSRKPLPGQLPSIPLFFGNGRSAIVEVACSQEPLHITTQEAEGLMAFTLKLFADIFSKEFEATCDQFPYLLAPSAKDTNLDETPRIDWNTVNFVKDHDILEWENAPDEFFVDKLVVDPYDGGRKLIIKGIDKSKEPSDPTPEGVPESRSRAYRFVEQNIKQYSNSLFSKSRQATQWRDDQPVVKAELLSLRRNLLDEFQVDEEINKECFIILEPLRVSPLPIDVVSMALKFPAIIHRIDSALIALDACELFDLSIPPALALEAMTKDSDNTEDHGKQQINFQAGMGSNYERLEFLGDSFLKMATTIAIFVLKPKSNECTYHVERMLLICNNNLFNTAVDCKLPEYIRSLAFDRRTWYPDLTLKKGKALKTTTRQRLADKSIADVCEALIGAAYLSSKDDNLNLAVKAVTQMCKAKYHTMMTYDDYYASSKVPDWQKAKSNANQRRLVQKVADATGYHFKSAPLLQSAFTHPSYTYSGNVPHYQRLEFLGDALIDMTIVDYLYRSFPLADPQWLTEHKMAMASNQFLGYLCVKLNLHHHLLFNTSQFFEKIRGYVAELELAEETAREEAKEEGTPMRMDFWLNATSPPKAYADSIEALIGAMFVDSKFDYSVVESFFTKFIFPYFEDMSLYDTFANKHPYTLLAKKMQQEIGCVSFCMMSEAILPYVERGMEVLKENDMISTFQVHERVITSHVSKSGRYGKIAAAQEALKLMETYDGDVAAIKKLLGCDCDSKTTNMEEMDHGTAV</sequence>
<dbReference type="Gene3D" id="3.40.50.300">
    <property type="entry name" value="P-loop containing nucleotide triphosphate hydrolases"/>
    <property type="match status" value="2"/>
</dbReference>
<evidence type="ECO:0000259" key="21">
    <source>
        <dbReference type="PROSITE" id="PS50821"/>
    </source>
</evidence>
<evidence type="ECO:0000256" key="2">
    <source>
        <dbReference type="ARBA" id="ARBA00001946"/>
    </source>
</evidence>
<dbReference type="PROSITE" id="PS51194">
    <property type="entry name" value="HELICASE_CTER"/>
    <property type="match status" value="1"/>
</dbReference>
<evidence type="ECO:0000256" key="5">
    <source>
        <dbReference type="ARBA" id="ARBA00022723"/>
    </source>
</evidence>
<evidence type="ECO:0000256" key="1">
    <source>
        <dbReference type="ARBA" id="ARBA00001936"/>
    </source>
</evidence>
<feature type="domain" description="Helicase ATP-binding" evidence="22">
    <location>
        <begin position="143"/>
        <end position="325"/>
    </location>
</feature>
<dbReference type="PROSITE" id="PS51327">
    <property type="entry name" value="DICER_DSRBF"/>
    <property type="match status" value="1"/>
</dbReference>
<dbReference type="PROSITE" id="PS50142">
    <property type="entry name" value="RNASE_3_2"/>
    <property type="match status" value="2"/>
</dbReference>
<dbReference type="PROSITE" id="PS51192">
    <property type="entry name" value="HELICASE_ATP_BIND_1"/>
    <property type="match status" value="1"/>
</dbReference>
<dbReference type="GO" id="GO:0005737">
    <property type="term" value="C:cytoplasm"/>
    <property type="evidence" value="ECO:0007669"/>
    <property type="project" value="TreeGrafter"/>
</dbReference>
<comment type="similarity">
    <text evidence="16 17">Belongs to the helicase family. Dicer subfamily.</text>
</comment>
<evidence type="ECO:0000256" key="10">
    <source>
        <dbReference type="ARBA" id="ARBA00022833"/>
    </source>
</evidence>
<dbReference type="PROSITE" id="PS50821">
    <property type="entry name" value="PAZ"/>
    <property type="match status" value="1"/>
</dbReference>
<dbReference type="SUPFAM" id="SSF69065">
    <property type="entry name" value="RNase III domain-like"/>
    <property type="match status" value="2"/>
</dbReference>
<dbReference type="SUPFAM" id="SSF52540">
    <property type="entry name" value="P-loop containing nucleoside triphosphate hydrolases"/>
    <property type="match status" value="1"/>
</dbReference>
<dbReference type="InterPro" id="IPR027417">
    <property type="entry name" value="P-loop_NTPase"/>
</dbReference>
<keyword evidence="26" id="KW-1185">Reference proteome</keyword>
<evidence type="ECO:0000256" key="18">
    <source>
        <dbReference type="SAM" id="MobiDB-lite"/>
    </source>
</evidence>
<keyword evidence="13 17" id="KW-0694">RNA-binding</keyword>
<comment type="cofactor">
    <cofactor evidence="1">
        <name>Mn(2+)</name>
        <dbReference type="ChEBI" id="CHEBI:29035"/>
    </cofactor>
</comment>
<feature type="domain" description="PAZ" evidence="21">
    <location>
        <begin position="901"/>
        <end position="1031"/>
    </location>
</feature>
<proteinExistence type="inferred from homology"/>
<gene>
    <name evidence="25" type="ORF">FLAG1_04343</name>
</gene>
<evidence type="ECO:0000256" key="17">
    <source>
        <dbReference type="PROSITE-ProRule" id="PRU00657"/>
    </source>
</evidence>
<evidence type="ECO:0000256" key="19">
    <source>
        <dbReference type="SAM" id="Phobius"/>
    </source>
</evidence>
<dbReference type="GO" id="GO:0005634">
    <property type="term" value="C:nucleus"/>
    <property type="evidence" value="ECO:0007669"/>
    <property type="project" value="TreeGrafter"/>
</dbReference>
<evidence type="ECO:0000256" key="4">
    <source>
        <dbReference type="ARBA" id="ARBA00022721"/>
    </source>
</evidence>
<dbReference type="InterPro" id="IPR001650">
    <property type="entry name" value="Helicase_C-like"/>
</dbReference>
<evidence type="ECO:0000259" key="24">
    <source>
        <dbReference type="PROSITE" id="PS51327"/>
    </source>
</evidence>
<evidence type="ECO:0000259" key="23">
    <source>
        <dbReference type="PROSITE" id="PS51194"/>
    </source>
</evidence>
<dbReference type="InterPro" id="IPR000999">
    <property type="entry name" value="RNase_III_dom"/>
</dbReference>
<dbReference type="Pfam" id="PF00271">
    <property type="entry name" value="Helicase_C"/>
    <property type="match status" value="1"/>
</dbReference>
<evidence type="ECO:0000259" key="20">
    <source>
        <dbReference type="PROSITE" id="PS50142"/>
    </source>
</evidence>
<dbReference type="InterPro" id="IPR038248">
    <property type="entry name" value="Dicer_dimer_sf"/>
</dbReference>